<dbReference type="FunFam" id="3.40.50.300:FF:000870">
    <property type="entry name" value="MutS protein homolog 4"/>
    <property type="match status" value="1"/>
</dbReference>
<dbReference type="GO" id="GO:0005524">
    <property type="term" value="F:ATP binding"/>
    <property type="evidence" value="ECO:0007669"/>
    <property type="project" value="UniProtKB-KW"/>
</dbReference>
<dbReference type="GO" id="GO:0006298">
    <property type="term" value="P:mismatch repair"/>
    <property type="evidence" value="ECO:0007669"/>
    <property type="project" value="InterPro"/>
</dbReference>
<protein>
    <recommendedName>
        <fullName evidence="1">DNA mismatch repair protein MutS</fullName>
    </recommendedName>
</protein>
<evidence type="ECO:0000256" key="1">
    <source>
        <dbReference type="ARBA" id="ARBA00021982"/>
    </source>
</evidence>
<comment type="function">
    <text evidence="5">This protein is involved in the repair of mismatches in DNA. It is possible that it carries out the mismatch recognition step. This protein has a weak ATPase activity.</text>
</comment>
<keyword evidence="2" id="KW-0547">Nucleotide-binding</keyword>
<evidence type="ECO:0000256" key="4">
    <source>
        <dbReference type="ARBA" id="ARBA00023125"/>
    </source>
</evidence>
<feature type="domain" description="DNA mismatch repair proteins mutS family" evidence="6">
    <location>
        <begin position="93"/>
        <end position="109"/>
    </location>
</feature>
<gene>
    <name evidence="7" type="ORF">ENG47_02320</name>
</gene>
<dbReference type="PANTHER" id="PTHR11361">
    <property type="entry name" value="DNA MISMATCH REPAIR PROTEIN MUTS FAMILY MEMBER"/>
    <property type="match status" value="1"/>
</dbReference>
<evidence type="ECO:0000259" key="6">
    <source>
        <dbReference type="PROSITE" id="PS00486"/>
    </source>
</evidence>
<dbReference type="CDD" id="cd03284">
    <property type="entry name" value="ABC_MutS1"/>
    <property type="match status" value="1"/>
</dbReference>
<dbReference type="Proteomes" id="UP000885660">
    <property type="component" value="Unassembled WGS sequence"/>
</dbReference>
<keyword evidence="3" id="KW-0067">ATP-binding</keyword>
<dbReference type="GO" id="GO:0030983">
    <property type="term" value="F:mismatched DNA binding"/>
    <property type="evidence" value="ECO:0007669"/>
    <property type="project" value="InterPro"/>
</dbReference>
<name>A0A7V0MYX6_UNCAE</name>
<dbReference type="Gene3D" id="3.40.50.300">
    <property type="entry name" value="P-loop containing nucleotide triphosphate hydrolases"/>
    <property type="match status" value="1"/>
</dbReference>
<dbReference type="InterPro" id="IPR045076">
    <property type="entry name" value="MutS"/>
</dbReference>
<dbReference type="InterPro" id="IPR000432">
    <property type="entry name" value="DNA_mismatch_repair_MutS_C"/>
</dbReference>
<dbReference type="AlphaFoldDB" id="A0A7V0MYX6"/>
<accession>A0A7V0MYX6</accession>
<dbReference type="SMART" id="SM00534">
    <property type="entry name" value="MUTSac"/>
    <property type="match status" value="1"/>
</dbReference>
<evidence type="ECO:0000256" key="2">
    <source>
        <dbReference type="ARBA" id="ARBA00022741"/>
    </source>
</evidence>
<dbReference type="EMBL" id="DRBC01000133">
    <property type="protein sequence ID" value="HDN84579.1"/>
    <property type="molecule type" value="Genomic_DNA"/>
</dbReference>
<dbReference type="SUPFAM" id="SSF52540">
    <property type="entry name" value="P-loop containing nucleoside triphosphate hydrolases"/>
    <property type="match status" value="1"/>
</dbReference>
<comment type="caution">
    <text evidence="7">The sequence shown here is derived from an EMBL/GenBank/DDBJ whole genome shotgun (WGS) entry which is preliminary data.</text>
</comment>
<organism evidence="7">
    <name type="scientific">Aerophobetes bacterium</name>
    <dbReference type="NCBI Taxonomy" id="2030807"/>
    <lineage>
        <taxon>Bacteria</taxon>
        <taxon>Candidatus Aerophobota</taxon>
    </lineage>
</organism>
<dbReference type="Pfam" id="PF00488">
    <property type="entry name" value="MutS_V"/>
    <property type="match status" value="1"/>
</dbReference>
<proteinExistence type="predicted"/>
<dbReference type="GO" id="GO:0005829">
    <property type="term" value="C:cytosol"/>
    <property type="evidence" value="ECO:0007669"/>
    <property type="project" value="TreeGrafter"/>
</dbReference>
<dbReference type="PANTHER" id="PTHR11361:SF34">
    <property type="entry name" value="DNA MISMATCH REPAIR PROTEIN MSH1, MITOCHONDRIAL"/>
    <property type="match status" value="1"/>
</dbReference>
<reference evidence="7" key="1">
    <citation type="journal article" date="2020" name="mSystems">
        <title>Genome- and Community-Level Interaction Insights into Carbon Utilization and Element Cycling Functions of Hydrothermarchaeota in Hydrothermal Sediment.</title>
        <authorList>
            <person name="Zhou Z."/>
            <person name="Liu Y."/>
            <person name="Xu W."/>
            <person name="Pan J."/>
            <person name="Luo Z.H."/>
            <person name="Li M."/>
        </authorList>
    </citation>
    <scope>NUCLEOTIDE SEQUENCE [LARGE SCALE GENOMIC DNA]</scope>
    <source>
        <strain evidence="7">HyVt-219</strain>
    </source>
</reference>
<dbReference type="PROSITE" id="PS00486">
    <property type="entry name" value="DNA_MISMATCH_REPAIR_2"/>
    <property type="match status" value="1"/>
</dbReference>
<sequence length="273" mass="30607">MPNDTLLDDNENRLLVITGPNMAGKSTYIRQVAILTIMAQIGSYIPAQSAHIGIVDKIFTRIGAHDEISKGESTFMVEMSETAEMLNNLSPRSLVIIDEVGRGTSTYDGLSLAWAIAEYLQKRKVRVLFATHFHELTALAEEYEGVKNYNIAVKEWENTVVFLHKIVPGGADNSYGIYVAQLAGIPQEIVHRSQKILGRLQRYGKLQEKIRNRYLRQTQLSLFPPCGDSLGEKIKKELESLDVNTTSPLQALCKINEWKEWINRNGKGTNTAS</sequence>
<keyword evidence="4" id="KW-0238">DNA-binding</keyword>
<evidence type="ECO:0000256" key="3">
    <source>
        <dbReference type="ARBA" id="ARBA00022840"/>
    </source>
</evidence>
<dbReference type="InterPro" id="IPR027417">
    <property type="entry name" value="P-loop_NTPase"/>
</dbReference>
<dbReference type="GO" id="GO:0140664">
    <property type="term" value="F:ATP-dependent DNA damage sensor activity"/>
    <property type="evidence" value="ECO:0007669"/>
    <property type="project" value="InterPro"/>
</dbReference>
<evidence type="ECO:0000256" key="5">
    <source>
        <dbReference type="ARBA" id="ARBA00024647"/>
    </source>
</evidence>
<evidence type="ECO:0000313" key="7">
    <source>
        <dbReference type="EMBL" id="HDN84579.1"/>
    </source>
</evidence>